<sequence>MNPFVRIATQLATKYITEALLRSPAFHRFAGHTHRKINEFSQKGNEYINNADNIKQLNNRWDVFKREFNKNIEKEINNLKK</sequence>
<evidence type="ECO:0000313" key="1">
    <source>
        <dbReference type="EMBL" id="KXN72549.1"/>
    </source>
</evidence>
<accession>A0A137PC24</accession>
<name>A0A137PC24_CONC2</name>
<dbReference type="AlphaFoldDB" id="A0A137PC24"/>
<dbReference type="InterPro" id="IPR020301">
    <property type="entry name" value="Mrx7"/>
</dbReference>
<proteinExistence type="predicted"/>
<keyword evidence="2" id="KW-1185">Reference proteome</keyword>
<dbReference type="Pfam" id="PF10906">
    <property type="entry name" value="Mrx7"/>
    <property type="match status" value="1"/>
</dbReference>
<dbReference type="OrthoDB" id="5563272at2759"/>
<dbReference type="EMBL" id="KQ964451">
    <property type="protein sequence ID" value="KXN72549.1"/>
    <property type="molecule type" value="Genomic_DNA"/>
</dbReference>
<reference evidence="1 2" key="1">
    <citation type="journal article" date="2015" name="Genome Biol. Evol.">
        <title>Phylogenomic analyses indicate that early fungi evolved digesting cell walls of algal ancestors of land plants.</title>
        <authorList>
            <person name="Chang Y."/>
            <person name="Wang S."/>
            <person name="Sekimoto S."/>
            <person name="Aerts A.L."/>
            <person name="Choi C."/>
            <person name="Clum A."/>
            <person name="LaButti K.M."/>
            <person name="Lindquist E.A."/>
            <person name="Yee Ngan C."/>
            <person name="Ohm R.A."/>
            <person name="Salamov A.A."/>
            <person name="Grigoriev I.V."/>
            <person name="Spatafora J.W."/>
            <person name="Berbee M.L."/>
        </authorList>
    </citation>
    <scope>NUCLEOTIDE SEQUENCE [LARGE SCALE GENOMIC DNA]</scope>
    <source>
        <strain evidence="1 2">NRRL 28638</strain>
    </source>
</reference>
<organism evidence="1 2">
    <name type="scientific">Conidiobolus coronatus (strain ATCC 28846 / CBS 209.66 / NRRL 28638)</name>
    <name type="common">Delacroixia coronata</name>
    <dbReference type="NCBI Taxonomy" id="796925"/>
    <lineage>
        <taxon>Eukaryota</taxon>
        <taxon>Fungi</taxon>
        <taxon>Fungi incertae sedis</taxon>
        <taxon>Zoopagomycota</taxon>
        <taxon>Entomophthoromycotina</taxon>
        <taxon>Entomophthoromycetes</taxon>
        <taxon>Entomophthorales</taxon>
        <taxon>Ancylistaceae</taxon>
        <taxon>Conidiobolus</taxon>
    </lineage>
</organism>
<protein>
    <submittedName>
        <fullName evidence="1">Uncharacterized protein</fullName>
    </submittedName>
</protein>
<dbReference type="Proteomes" id="UP000070444">
    <property type="component" value="Unassembled WGS sequence"/>
</dbReference>
<gene>
    <name evidence="1" type="ORF">CONCODRAFT_16087</name>
</gene>
<evidence type="ECO:0000313" key="2">
    <source>
        <dbReference type="Proteomes" id="UP000070444"/>
    </source>
</evidence>